<comment type="caution">
    <text evidence="1">The sequence shown here is derived from an EMBL/GenBank/DDBJ whole genome shotgun (WGS) entry which is preliminary data.</text>
</comment>
<sequence>MPTPPPAHDSHAYCYEDSSTSETKHCLKCDQHDDTSSDPCPCTEHHHQAFNHAAPLVMENQKFVRLPAFAVTLADLNWTADFIPESPVYELDMPPLI</sequence>
<evidence type="ECO:0000313" key="2">
    <source>
        <dbReference type="Proteomes" id="UP000603141"/>
    </source>
</evidence>
<reference evidence="1" key="1">
    <citation type="submission" date="2021-01" db="EMBL/GenBank/DDBJ databases">
        <title>Modified the classification status of verrucomicrobia.</title>
        <authorList>
            <person name="Feng X."/>
        </authorList>
    </citation>
    <scope>NUCLEOTIDE SEQUENCE</scope>
    <source>
        <strain evidence="1">KCTC 22041</strain>
    </source>
</reference>
<organism evidence="1 2">
    <name type="scientific">Luteolibacter pohnpeiensis</name>
    <dbReference type="NCBI Taxonomy" id="454153"/>
    <lineage>
        <taxon>Bacteria</taxon>
        <taxon>Pseudomonadati</taxon>
        <taxon>Verrucomicrobiota</taxon>
        <taxon>Verrucomicrobiia</taxon>
        <taxon>Verrucomicrobiales</taxon>
        <taxon>Verrucomicrobiaceae</taxon>
        <taxon>Luteolibacter</taxon>
    </lineage>
</organism>
<gene>
    <name evidence="1" type="ORF">JIN85_08175</name>
</gene>
<dbReference type="EMBL" id="JAENIJ010000010">
    <property type="protein sequence ID" value="MBK1882387.1"/>
    <property type="molecule type" value="Genomic_DNA"/>
</dbReference>
<name>A0A934SA05_9BACT</name>
<proteinExistence type="predicted"/>
<accession>A0A934SA05</accession>
<protein>
    <submittedName>
        <fullName evidence="1">Uncharacterized protein</fullName>
    </submittedName>
</protein>
<evidence type="ECO:0000313" key="1">
    <source>
        <dbReference type="EMBL" id="MBK1882387.1"/>
    </source>
</evidence>
<keyword evidence="2" id="KW-1185">Reference proteome</keyword>
<dbReference type="AlphaFoldDB" id="A0A934SA05"/>
<dbReference type="Proteomes" id="UP000603141">
    <property type="component" value="Unassembled WGS sequence"/>
</dbReference>
<dbReference type="RefSeq" id="WP_200269474.1">
    <property type="nucleotide sequence ID" value="NZ_JAENIJ010000010.1"/>
</dbReference>